<keyword evidence="1" id="KW-0812">Transmembrane</keyword>
<name>A0AAW0LZP2_QUESU</name>
<organism evidence="2">
    <name type="scientific">Quercus suber</name>
    <name type="common">Cork oak</name>
    <dbReference type="NCBI Taxonomy" id="58331"/>
    <lineage>
        <taxon>Eukaryota</taxon>
        <taxon>Viridiplantae</taxon>
        <taxon>Streptophyta</taxon>
        <taxon>Embryophyta</taxon>
        <taxon>Tracheophyta</taxon>
        <taxon>Spermatophyta</taxon>
        <taxon>Magnoliopsida</taxon>
        <taxon>eudicotyledons</taxon>
        <taxon>Gunneridae</taxon>
        <taxon>Pentapetalae</taxon>
        <taxon>rosids</taxon>
        <taxon>fabids</taxon>
        <taxon>Fagales</taxon>
        <taxon>Fagaceae</taxon>
        <taxon>Quercus</taxon>
    </lineage>
</organism>
<sequence length="62" mass="6861">MNRSREHAGMQDEREGFISIGFYVRVALGFIAASPGVAVQVSDSQYFSLGLVLPHSNDFEKQ</sequence>
<dbReference type="EMBL" id="PKMF04000032">
    <property type="protein sequence ID" value="KAK7856910.1"/>
    <property type="molecule type" value="Genomic_DNA"/>
</dbReference>
<gene>
    <name evidence="2" type="ORF">CFP56_020960</name>
</gene>
<keyword evidence="1" id="KW-0472">Membrane</keyword>
<dbReference type="AlphaFoldDB" id="A0AAW0LZP2"/>
<keyword evidence="1" id="KW-1133">Transmembrane helix</keyword>
<evidence type="ECO:0000313" key="2">
    <source>
        <dbReference type="EMBL" id="KAK7856910.1"/>
    </source>
</evidence>
<comment type="caution">
    <text evidence="2">The sequence shown here is derived from an EMBL/GenBank/DDBJ whole genome shotgun (WGS) entry which is preliminary data.</text>
</comment>
<protein>
    <submittedName>
        <fullName evidence="2">Uncharacterized protein</fullName>
    </submittedName>
</protein>
<accession>A0AAW0LZP2</accession>
<feature type="transmembrane region" description="Helical" evidence="1">
    <location>
        <begin position="20"/>
        <end position="41"/>
    </location>
</feature>
<evidence type="ECO:0000256" key="1">
    <source>
        <dbReference type="SAM" id="Phobius"/>
    </source>
</evidence>
<reference evidence="2" key="3">
    <citation type="submission" date="2023-07" db="EMBL/GenBank/DDBJ databases">
        <title>An improved reference 1 genome and first organelle genomes of Quercus suber.</title>
        <authorList>
            <consortium name="Genosuber Consortium"/>
            <person name="Usie A."/>
            <person name="Serra O."/>
            <person name="Barros P."/>
        </authorList>
    </citation>
    <scope>NUCLEOTIDE SEQUENCE</scope>
    <source>
        <strain evidence="2">HL8</strain>
        <tissue evidence="2">Leaves</tissue>
    </source>
</reference>
<reference evidence="2" key="1">
    <citation type="submission" date="2017-12" db="EMBL/GenBank/DDBJ databases">
        <authorList>
            <person name="Barbosa P."/>
            <person name="Usie A."/>
            <person name="Ramos A.M."/>
        </authorList>
    </citation>
    <scope>NUCLEOTIDE SEQUENCE</scope>
    <source>
        <strain evidence="2">HL8</strain>
        <tissue evidence="2">Leaves</tissue>
    </source>
</reference>
<reference evidence="2" key="2">
    <citation type="journal article" date="2018" name="Sci. Data">
        <title>The draft genome sequence of cork oak.</title>
        <authorList>
            <person name="Ramos A.M."/>
            <person name="Usie A."/>
            <person name="Barbosa P."/>
            <person name="Barros P.M."/>
            <person name="Capote T."/>
            <person name="Chaves I."/>
            <person name="Simoes F."/>
            <person name="Abreu I."/>
            <person name="Carrasquinho I."/>
            <person name="Faro C."/>
            <person name="Guimaraes J.B."/>
            <person name="Mendonca D."/>
            <person name="Nobrega F."/>
            <person name="Rodrigues L."/>
            <person name="Saibo N.J.M."/>
            <person name="Varela M.C."/>
            <person name="Egas C."/>
            <person name="Matos J."/>
            <person name="Miguel C.M."/>
            <person name="Oliveira M.M."/>
            <person name="Ricardo C.P."/>
            <person name="Goncalves S."/>
        </authorList>
    </citation>
    <scope>NUCLEOTIDE SEQUENCE [LARGE SCALE GENOMIC DNA]</scope>
    <source>
        <strain evidence="2">HL8</strain>
    </source>
</reference>
<proteinExistence type="predicted"/>